<dbReference type="EMBL" id="WNWS01000230">
    <property type="protein sequence ID" value="KAE9973919.1"/>
    <property type="molecule type" value="Genomic_DNA"/>
</dbReference>
<dbReference type="PANTHER" id="PTHR11361:SF34">
    <property type="entry name" value="DNA MISMATCH REPAIR PROTEIN MSH1, MITOCHONDRIAL"/>
    <property type="match status" value="1"/>
</dbReference>
<evidence type="ECO:0000256" key="3">
    <source>
        <dbReference type="ARBA" id="ARBA00022763"/>
    </source>
</evidence>
<evidence type="ECO:0000313" key="11">
    <source>
        <dbReference type="Proteomes" id="UP000447873"/>
    </source>
</evidence>
<dbReference type="InterPro" id="IPR027417">
    <property type="entry name" value="P-loop_NTPase"/>
</dbReference>
<dbReference type="SUPFAM" id="SSF55271">
    <property type="entry name" value="DNA repair protein MutS, domain I"/>
    <property type="match status" value="1"/>
</dbReference>
<evidence type="ECO:0000313" key="9">
    <source>
        <dbReference type="EMBL" id="KAE9973919.1"/>
    </source>
</evidence>
<evidence type="ECO:0000256" key="5">
    <source>
        <dbReference type="ARBA" id="ARBA00023125"/>
    </source>
</evidence>
<keyword evidence="6" id="KW-0234">DNA repair</keyword>
<dbReference type="Pfam" id="PF05192">
    <property type="entry name" value="MutS_III"/>
    <property type="match status" value="1"/>
</dbReference>
<dbReference type="InterPro" id="IPR016151">
    <property type="entry name" value="DNA_mismatch_repair_MutS_N"/>
</dbReference>
<dbReference type="InterPro" id="IPR007860">
    <property type="entry name" value="DNA_mmatch_repair_MutS_con_dom"/>
</dbReference>
<dbReference type="SUPFAM" id="SSF52540">
    <property type="entry name" value="P-loop containing nucleoside triphosphate hydrolases"/>
    <property type="match status" value="1"/>
</dbReference>
<evidence type="ECO:0000256" key="4">
    <source>
        <dbReference type="ARBA" id="ARBA00022840"/>
    </source>
</evidence>
<dbReference type="GO" id="GO:0006298">
    <property type="term" value="P:mismatch repair"/>
    <property type="evidence" value="ECO:0007669"/>
    <property type="project" value="InterPro"/>
</dbReference>
<comment type="caution">
    <text evidence="10">The sequence shown here is derived from an EMBL/GenBank/DDBJ whole genome shotgun (WGS) entry which is preliminary data.</text>
</comment>
<keyword evidence="2" id="KW-0547">Nucleotide-binding</keyword>
<dbReference type="Proteomes" id="UP000447873">
    <property type="component" value="Unassembled WGS sequence"/>
</dbReference>
<dbReference type="EMBL" id="WNWR01000530">
    <property type="protein sequence ID" value="KAE9975361.1"/>
    <property type="molecule type" value="Genomic_DNA"/>
</dbReference>
<keyword evidence="12" id="KW-1185">Reference proteome</keyword>
<dbReference type="SUPFAM" id="SSF53150">
    <property type="entry name" value="DNA repair protein MutS, domain II"/>
    <property type="match status" value="1"/>
</dbReference>
<gene>
    <name evidence="10" type="ORF">EG327_008486</name>
    <name evidence="9" type="ORF">EG328_004152</name>
</gene>
<evidence type="ECO:0000256" key="2">
    <source>
        <dbReference type="ARBA" id="ARBA00022741"/>
    </source>
</evidence>
<comment type="similarity">
    <text evidence="1">Belongs to the DNA mismatch repair MutS family.</text>
</comment>
<dbReference type="InterPro" id="IPR036678">
    <property type="entry name" value="MutS_con_dom_sf"/>
</dbReference>
<dbReference type="AlphaFoldDB" id="A0A8H3URG6"/>
<name>A0A8H3URG6_VENIN</name>
<dbReference type="InterPro" id="IPR007696">
    <property type="entry name" value="DNA_mismatch_repair_MutS_core"/>
</dbReference>
<dbReference type="InterPro" id="IPR036187">
    <property type="entry name" value="DNA_mismatch_repair_MutS_sf"/>
</dbReference>
<evidence type="ECO:0000256" key="7">
    <source>
        <dbReference type="SAM" id="Coils"/>
    </source>
</evidence>
<reference evidence="10 12" key="1">
    <citation type="submission" date="2019-07" db="EMBL/GenBank/DDBJ databases">
        <title>Venturia inaequalis Genome Resource.</title>
        <authorList>
            <person name="Lichtner F.J."/>
        </authorList>
    </citation>
    <scope>NUCLEOTIDE SEQUENCE [LARGE SCALE GENOMIC DNA]</scope>
    <source>
        <strain evidence="9 11">120213</strain>
        <strain evidence="10 12">DMI_063113</strain>
    </source>
</reference>
<dbReference type="PROSITE" id="PS00486">
    <property type="entry name" value="DNA_MISMATCH_REPAIR_2"/>
    <property type="match status" value="1"/>
</dbReference>
<dbReference type="Gene3D" id="3.40.50.300">
    <property type="entry name" value="P-loop containing nucleotide triphosphate hydrolases"/>
    <property type="match status" value="1"/>
</dbReference>
<keyword evidence="4" id="KW-0067">ATP-binding</keyword>
<dbReference type="PANTHER" id="PTHR11361">
    <property type="entry name" value="DNA MISMATCH REPAIR PROTEIN MUTS FAMILY MEMBER"/>
    <property type="match status" value="1"/>
</dbReference>
<evidence type="ECO:0000313" key="12">
    <source>
        <dbReference type="Proteomes" id="UP000490939"/>
    </source>
</evidence>
<dbReference type="GO" id="GO:0030983">
    <property type="term" value="F:mismatched DNA binding"/>
    <property type="evidence" value="ECO:0007669"/>
    <property type="project" value="InterPro"/>
</dbReference>
<dbReference type="Gene3D" id="1.10.1420.10">
    <property type="match status" value="3"/>
</dbReference>
<dbReference type="Pfam" id="PF05188">
    <property type="entry name" value="MutS_II"/>
    <property type="match status" value="1"/>
</dbReference>
<accession>A0A8H3URG6</accession>
<sequence>MLAKRLAKVNTDRPVSPFVRAGCRAFLTTSRNARWRPGVAQPQQIGSKAWSRGAKRTTTLTVKAVPQGSLPEKALEIIDPDDGPAYPTVVQQAKNNMEKFSHCVVLTRVGNFYEVFVVINYRGSYQMLTKGRVKLYFEHAEEYGPLLNLKVAHKPTRAGPVPMSGFQLPQLDRYLKILVQDLGKYVAIAEEYANDPSQKMKSGGLLFDRRVARIITPGTLIDEKFMDPWENNFLLSIHADPRAGDLEVKSSHHSGQAATESTTSVQEVGLAWLDLSSGDFFTQATDIISLPSVIARIGPREIVLDQAFEYIENSRLMSLLKEGHHVITYHQQDHSPRSVDDWAPMLEESAAGLDPGKFSQVEVAAGNFLLQYVNSTQLESKTQLQAPVQRHDEEYMLIDRNSLRALEVKSTLRDGNLEGSLMHAVRRTVTKSGTRLLSQRLSSPSMSLEEINQRLDLVSELHVSPILRQDLIILLRNTFDSLRLVQKFSFGRGDADDLLSLSKTIQVSAQIAEVLETHMEMLNASPSDAALTTKSQRGQQCIRKLLNRLSMEGPIDLSVRISEAIDEDMLSEVHRLEDREAADLVELAEDVISEEGGEMKLKGVPKNVKKAAASNNKQETISRDDVWIMRRSASAILTRLHKELDRLLEEVAELSATLKAKTGAQSLTLKWTPGLGHIVHIKGKDLKASLEALGSTRSVSASKSTQSLHLSEWTQLGNKINEAKLRIRAEESRVFDQLRKLVIHNLVKLRKNAAVLDEIDVACSFATLASEQNLIRPILNHKTTHRIVGGRHPMVEVGLTEQGRQFTTNDCVVGDEERILLITGPNMGGKSTFLRQNALISILAQTGSFVPADYVEIGLVDKIFSRVGSADNLYNDQSTFMVEMLETAEILKQATSRSFVIMDEVGRGTTPEDGIAVSFAALWHLYHHNGCRALFATHFHALADMTRGFEELGCYCTDVVEESDGSFSYVHRLRKGVNRESHALKVARLAGMPEDAIAIAAKVLEQLQPRLQDLPKLSAASA</sequence>
<dbReference type="SUPFAM" id="SSF48334">
    <property type="entry name" value="DNA repair protein MutS, domain III"/>
    <property type="match status" value="1"/>
</dbReference>
<dbReference type="GO" id="GO:0140664">
    <property type="term" value="F:ATP-dependent DNA damage sensor activity"/>
    <property type="evidence" value="ECO:0007669"/>
    <property type="project" value="InterPro"/>
</dbReference>
<keyword evidence="3" id="KW-0227">DNA damage</keyword>
<evidence type="ECO:0000259" key="8">
    <source>
        <dbReference type="PROSITE" id="PS00486"/>
    </source>
</evidence>
<keyword evidence="5" id="KW-0238">DNA-binding</keyword>
<dbReference type="InterPro" id="IPR045076">
    <property type="entry name" value="MutS"/>
</dbReference>
<dbReference type="GO" id="GO:0005739">
    <property type="term" value="C:mitochondrion"/>
    <property type="evidence" value="ECO:0007669"/>
    <property type="project" value="TreeGrafter"/>
</dbReference>
<organism evidence="10 12">
    <name type="scientific">Venturia inaequalis</name>
    <name type="common">Apple scab fungus</name>
    <dbReference type="NCBI Taxonomy" id="5025"/>
    <lineage>
        <taxon>Eukaryota</taxon>
        <taxon>Fungi</taxon>
        <taxon>Dikarya</taxon>
        <taxon>Ascomycota</taxon>
        <taxon>Pezizomycotina</taxon>
        <taxon>Dothideomycetes</taxon>
        <taxon>Pleosporomycetidae</taxon>
        <taxon>Venturiales</taxon>
        <taxon>Venturiaceae</taxon>
        <taxon>Venturia</taxon>
    </lineage>
</organism>
<dbReference type="FunFam" id="3.40.50.300:FF:001238">
    <property type="entry name" value="DNA mismatch repair protein"/>
    <property type="match status" value="1"/>
</dbReference>
<dbReference type="Proteomes" id="UP000490939">
    <property type="component" value="Unassembled WGS sequence"/>
</dbReference>
<dbReference type="GO" id="GO:0043504">
    <property type="term" value="P:mitochondrial DNA repair"/>
    <property type="evidence" value="ECO:0007669"/>
    <property type="project" value="TreeGrafter"/>
</dbReference>
<dbReference type="InterPro" id="IPR007695">
    <property type="entry name" value="DNA_mismatch_repair_MutS-lik_N"/>
</dbReference>
<evidence type="ECO:0000313" key="10">
    <source>
        <dbReference type="EMBL" id="KAE9975361.1"/>
    </source>
</evidence>
<feature type="coiled-coil region" evidence="7">
    <location>
        <begin position="630"/>
        <end position="664"/>
    </location>
</feature>
<dbReference type="Gene3D" id="3.30.420.110">
    <property type="entry name" value="MutS, connector domain"/>
    <property type="match status" value="1"/>
</dbReference>
<proteinExistence type="inferred from homology"/>
<dbReference type="GO" id="GO:0005634">
    <property type="term" value="C:nucleus"/>
    <property type="evidence" value="ECO:0007669"/>
    <property type="project" value="TreeGrafter"/>
</dbReference>
<evidence type="ECO:0000256" key="6">
    <source>
        <dbReference type="ARBA" id="ARBA00023204"/>
    </source>
</evidence>
<dbReference type="InterPro" id="IPR000432">
    <property type="entry name" value="DNA_mismatch_repair_MutS_C"/>
</dbReference>
<protein>
    <recommendedName>
        <fullName evidence="8">DNA mismatch repair proteins mutS family domain-containing protein</fullName>
    </recommendedName>
</protein>
<feature type="domain" description="DNA mismatch repair proteins mutS family" evidence="8">
    <location>
        <begin position="898"/>
        <end position="914"/>
    </location>
</feature>
<dbReference type="Gene3D" id="3.40.1170.10">
    <property type="entry name" value="DNA repair protein MutS, domain I"/>
    <property type="match status" value="1"/>
</dbReference>
<evidence type="ECO:0000256" key="1">
    <source>
        <dbReference type="ARBA" id="ARBA00006271"/>
    </source>
</evidence>
<dbReference type="SMART" id="SM00533">
    <property type="entry name" value="MUTSd"/>
    <property type="match status" value="1"/>
</dbReference>
<dbReference type="Pfam" id="PF01624">
    <property type="entry name" value="MutS_I"/>
    <property type="match status" value="1"/>
</dbReference>
<dbReference type="SMART" id="SM00534">
    <property type="entry name" value="MUTSac"/>
    <property type="match status" value="1"/>
</dbReference>
<dbReference type="GO" id="GO:0005524">
    <property type="term" value="F:ATP binding"/>
    <property type="evidence" value="ECO:0007669"/>
    <property type="project" value="UniProtKB-KW"/>
</dbReference>
<dbReference type="Pfam" id="PF00488">
    <property type="entry name" value="MutS_V"/>
    <property type="match status" value="1"/>
</dbReference>
<keyword evidence="7" id="KW-0175">Coiled coil</keyword>